<name>A0ABV6X125_9ACTN</name>
<sequence length="588" mass="64231">MRSPEELDTVDWASLTHAYGPAEDVPEQVRSLYSDDPEEVDEALYELYGNVWHQGSVYPASVEAVPFLAHAAVNARFKPAWVLMLLSEMAAHEAPDGSVEQRVRAQVAAVVPDLLPCLRDPDRAVRRAAVRVAVAETSPSPQVVEELLRLLRQDPVAEVRADALTALARTDPDPTALAAREADALGSGDPVLRREAALLGLERLGQGPYPPHLVRILAEAEAEADSGEDGFPFPGLGTGDERVSAVLDTDADTALTVARHWIAQGDVAARGSFRADRIACDWRDRENDVVALLVEALPLLDDPQHLALRLEAIARWLPKAAEPDAALRDTLLRHATGAHERAATAARLALARCGDDRFLQQPALRDAETRHLGELLSALTAQDAASLLPELKDLLRTRRAPVLVARRLGDWGVHDQELLDLLTEASTGSDELLGVNAAVALVRLGGGDPAEPLELLRRRLESGKQVHWYLDECGRLADRGLPLVPRIEELCHSSHSWTRMAAAEAHWRITGDPARATPILVALADATPVGLRALLALAEIGVTIPEQLRPRLRHWAFSPRRLLATHWPPDLPHPDDQLRDTCLQLLSR</sequence>
<comment type="caution">
    <text evidence="1">The sequence shown here is derived from an EMBL/GenBank/DDBJ whole genome shotgun (WGS) entry which is preliminary data.</text>
</comment>
<proteinExistence type="predicted"/>
<organism evidence="1 2">
    <name type="scientific">Streptacidiphilus alkalitolerans</name>
    <dbReference type="NCBI Taxonomy" id="3342712"/>
    <lineage>
        <taxon>Bacteria</taxon>
        <taxon>Bacillati</taxon>
        <taxon>Actinomycetota</taxon>
        <taxon>Actinomycetes</taxon>
        <taxon>Kitasatosporales</taxon>
        <taxon>Streptomycetaceae</taxon>
        <taxon>Streptacidiphilus</taxon>
    </lineage>
</organism>
<dbReference type="InterPro" id="IPR011989">
    <property type="entry name" value="ARM-like"/>
</dbReference>
<dbReference type="Proteomes" id="UP001592530">
    <property type="component" value="Unassembled WGS sequence"/>
</dbReference>
<gene>
    <name evidence="1" type="ORF">ACEZDB_15200</name>
</gene>
<reference evidence="1 2" key="1">
    <citation type="submission" date="2024-09" db="EMBL/GenBank/DDBJ databases">
        <authorList>
            <person name="Lee S.D."/>
        </authorList>
    </citation>
    <scope>NUCLEOTIDE SEQUENCE [LARGE SCALE GENOMIC DNA]</scope>
    <source>
        <strain evidence="1 2">N1-3</strain>
    </source>
</reference>
<dbReference type="InterPro" id="IPR016024">
    <property type="entry name" value="ARM-type_fold"/>
</dbReference>
<dbReference type="SUPFAM" id="SSF48371">
    <property type="entry name" value="ARM repeat"/>
    <property type="match status" value="2"/>
</dbReference>
<dbReference type="RefSeq" id="WP_380553307.1">
    <property type="nucleotide sequence ID" value="NZ_JBHEZY010000005.1"/>
</dbReference>
<evidence type="ECO:0000313" key="2">
    <source>
        <dbReference type="Proteomes" id="UP001592530"/>
    </source>
</evidence>
<protein>
    <submittedName>
        <fullName evidence="1">HEAT repeat domain-containing protein</fullName>
    </submittedName>
</protein>
<accession>A0ABV6X125</accession>
<dbReference type="Gene3D" id="1.25.10.10">
    <property type="entry name" value="Leucine-rich Repeat Variant"/>
    <property type="match status" value="2"/>
</dbReference>
<dbReference type="EMBL" id="JBHEZY010000005">
    <property type="protein sequence ID" value="MFC1431993.1"/>
    <property type="molecule type" value="Genomic_DNA"/>
</dbReference>
<dbReference type="Pfam" id="PF13646">
    <property type="entry name" value="HEAT_2"/>
    <property type="match status" value="1"/>
</dbReference>
<evidence type="ECO:0000313" key="1">
    <source>
        <dbReference type="EMBL" id="MFC1431993.1"/>
    </source>
</evidence>